<proteinExistence type="predicted"/>
<keyword evidence="2" id="KW-0614">Plasmid</keyword>
<dbReference type="PROSITE" id="PS51186">
    <property type="entry name" value="GNAT"/>
    <property type="match status" value="1"/>
</dbReference>
<dbReference type="CDD" id="cd04301">
    <property type="entry name" value="NAT_SF"/>
    <property type="match status" value="1"/>
</dbReference>
<dbReference type="SUPFAM" id="SSF55729">
    <property type="entry name" value="Acyl-CoA N-acyltransferases (Nat)"/>
    <property type="match status" value="1"/>
</dbReference>
<gene>
    <name evidence="2" type="ORF">CHT98_20210</name>
</gene>
<reference evidence="2 3" key="1">
    <citation type="submission" date="2017-07" db="EMBL/GenBank/DDBJ databases">
        <title>Whole genome sequence of Azospirillum brasilense 2A1, a potential biofertilizer strain.</title>
        <authorList>
            <person name="Fontana C.A."/>
            <person name="Toffoli L.M."/>
            <person name="Salazar S.M."/>
            <person name="Puglisi E."/>
            <person name="Pedraza R."/>
            <person name="Bassi D."/>
            <person name="Cocconcelli P.S."/>
        </authorList>
    </citation>
    <scope>NUCLEOTIDE SEQUENCE [LARGE SCALE GENOMIC DNA]</scope>
    <source>
        <strain evidence="2 3">2A1</strain>
        <plasmid evidence="2">unnamed</plasmid>
    </source>
</reference>
<dbReference type="Gene3D" id="3.40.630.30">
    <property type="match status" value="1"/>
</dbReference>
<dbReference type="InterPro" id="IPR000182">
    <property type="entry name" value="GNAT_dom"/>
</dbReference>
<dbReference type="Pfam" id="PF00583">
    <property type="entry name" value="Acetyltransf_1"/>
    <property type="match status" value="1"/>
</dbReference>
<feature type="domain" description="N-acetyltransferase" evidence="1">
    <location>
        <begin position="30"/>
        <end position="170"/>
    </location>
</feature>
<geneLocation type="plasmid" evidence="2">
    <name>unnamed</name>
</geneLocation>
<sequence length="204" mass="22590">MDGGVYIGEGNASYASATFESSGIEQNKIVVTLVSSERDRAEIIAIRSMVWLATSKGNFNSHFDSNDWCSSHVLMRVNGEPAGTLRIRWFPDAPRFERMAIRDEYRSLKAFRQLVGFALDLCAAKGYRQVIGMSRDAKGVAFWRRLGGELAGVPVEWNGESVYPMRMSLTGRRVHPALARGAEAAGDPEFELALSLPEAELIRC</sequence>
<evidence type="ECO:0000259" key="1">
    <source>
        <dbReference type="PROSITE" id="PS51186"/>
    </source>
</evidence>
<name>A0A235HAI4_AZOBR</name>
<dbReference type="EMBL" id="NOWT01000021">
    <property type="protein sequence ID" value="OYD82524.1"/>
    <property type="molecule type" value="Genomic_DNA"/>
</dbReference>
<organism evidence="2 3">
    <name type="scientific">Azospirillum brasilense</name>
    <dbReference type="NCBI Taxonomy" id="192"/>
    <lineage>
        <taxon>Bacteria</taxon>
        <taxon>Pseudomonadati</taxon>
        <taxon>Pseudomonadota</taxon>
        <taxon>Alphaproteobacteria</taxon>
        <taxon>Rhodospirillales</taxon>
        <taxon>Azospirillaceae</taxon>
        <taxon>Azospirillum</taxon>
    </lineage>
</organism>
<dbReference type="Proteomes" id="UP000215367">
    <property type="component" value="Unassembled WGS sequence"/>
</dbReference>
<dbReference type="AlphaFoldDB" id="A0A235HAI4"/>
<evidence type="ECO:0000313" key="3">
    <source>
        <dbReference type="Proteomes" id="UP000215367"/>
    </source>
</evidence>
<protein>
    <recommendedName>
        <fullName evidence="1">N-acetyltransferase domain-containing protein</fullName>
    </recommendedName>
</protein>
<accession>A0A235HAI4</accession>
<dbReference type="RefSeq" id="WP_094305282.1">
    <property type="nucleotide sequence ID" value="NZ_NOWT01000021.1"/>
</dbReference>
<comment type="caution">
    <text evidence="2">The sequence shown here is derived from an EMBL/GenBank/DDBJ whole genome shotgun (WGS) entry which is preliminary data.</text>
</comment>
<evidence type="ECO:0000313" key="2">
    <source>
        <dbReference type="EMBL" id="OYD82524.1"/>
    </source>
</evidence>
<dbReference type="GO" id="GO:0016747">
    <property type="term" value="F:acyltransferase activity, transferring groups other than amino-acyl groups"/>
    <property type="evidence" value="ECO:0007669"/>
    <property type="project" value="InterPro"/>
</dbReference>
<dbReference type="InterPro" id="IPR016181">
    <property type="entry name" value="Acyl_CoA_acyltransferase"/>
</dbReference>